<gene>
    <name evidence="1" type="ORF">EKPJFOCH_0385</name>
</gene>
<protein>
    <submittedName>
        <fullName evidence="1">Uncharacterized protein</fullName>
    </submittedName>
</protein>
<comment type="caution">
    <text evidence="1">The sequence shown here is derived from an EMBL/GenBank/DDBJ whole genome shotgun (WGS) entry which is preliminary data.</text>
</comment>
<name>A0ABQ4TIN5_9HYPH</name>
<proteinExistence type="predicted"/>
<organism evidence="1 2">
    <name type="scientific">Methylobacterium thuringiense</name>
    <dbReference type="NCBI Taxonomy" id="1003091"/>
    <lineage>
        <taxon>Bacteria</taxon>
        <taxon>Pseudomonadati</taxon>
        <taxon>Pseudomonadota</taxon>
        <taxon>Alphaproteobacteria</taxon>
        <taxon>Hyphomicrobiales</taxon>
        <taxon>Methylobacteriaceae</taxon>
        <taxon>Methylobacterium</taxon>
    </lineage>
</organism>
<dbReference type="RefSeq" id="WP_238230506.1">
    <property type="nucleotide sequence ID" value="NZ_BPRA01000001.1"/>
</dbReference>
<reference evidence="1" key="1">
    <citation type="journal article" date="2021" name="Front. Microbiol.">
        <title>Comprehensive Comparative Genomics and Phenotyping of Methylobacterium Species.</title>
        <authorList>
            <person name="Alessa O."/>
            <person name="Ogura Y."/>
            <person name="Fujitani Y."/>
            <person name="Takami H."/>
            <person name="Hayashi T."/>
            <person name="Sahin N."/>
            <person name="Tani A."/>
        </authorList>
    </citation>
    <scope>NUCLEOTIDE SEQUENCE</scope>
    <source>
        <strain evidence="1">DSM 23674</strain>
    </source>
</reference>
<dbReference type="Proteomes" id="UP001055101">
    <property type="component" value="Unassembled WGS sequence"/>
</dbReference>
<keyword evidence="2" id="KW-1185">Reference proteome</keyword>
<accession>A0ABQ4TIN5</accession>
<evidence type="ECO:0000313" key="1">
    <source>
        <dbReference type="EMBL" id="GJE53917.1"/>
    </source>
</evidence>
<reference evidence="1" key="2">
    <citation type="submission" date="2021-08" db="EMBL/GenBank/DDBJ databases">
        <authorList>
            <person name="Tani A."/>
            <person name="Ola A."/>
            <person name="Ogura Y."/>
            <person name="Katsura K."/>
            <person name="Hayashi T."/>
        </authorList>
    </citation>
    <scope>NUCLEOTIDE SEQUENCE</scope>
    <source>
        <strain evidence="1">DSM 23674</strain>
    </source>
</reference>
<evidence type="ECO:0000313" key="2">
    <source>
        <dbReference type="Proteomes" id="UP001055101"/>
    </source>
</evidence>
<dbReference type="EMBL" id="BPRA01000001">
    <property type="protein sequence ID" value="GJE53917.1"/>
    <property type="molecule type" value="Genomic_DNA"/>
</dbReference>
<sequence>MSPTINTPDVGYFEQAKNNFAQVLKDIEATWKLEMMRRARIAYHRQGGTRFPCPYLSRIVEYKKIHYAYLADSTGTLAVYRLRNKNSFRKQAKIWPKAIEVAPLSRQATALYFQNSRAGAAAFQQNI</sequence>